<evidence type="ECO:0000313" key="2">
    <source>
        <dbReference type="Proteomes" id="UP000236161"/>
    </source>
</evidence>
<sequence>MAPYEALYGRKCRSPLYWDEVGEKRMLGPEIIEITLQKIKIIRERLLAAQSRPKAYANTRRRDIYFELGSMYF</sequence>
<dbReference type="Proteomes" id="UP000236161">
    <property type="component" value="Unassembled WGS sequence"/>
</dbReference>
<dbReference type="EMBL" id="KZ451906">
    <property type="protein sequence ID" value="PKA63976.1"/>
    <property type="molecule type" value="Genomic_DNA"/>
</dbReference>
<evidence type="ECO:0000313" key="1">
    <source>
        <dbReference type="EMBL" id="PKA63976.1"/>
    </source>
</evidence>
<protein>
    <submittedName>
        <fullName evidence="1">Uncharacterized protein</fullName>
    </submittedName>
</protein>
<dbReference type="PANTHER" id="PTHR45835:SF99">
    <property type="entry name" value="CHROMO DOMAIN-CONTAINING PROTEIN-RELATED"/>
    <property type="match status" value="1"/>
</dbReference>
<accession>A0A2I0B856</accession>
<organism evidence="1 2">
    <name type="scientific">Apostasia shenzhenica</name>
    <dbReference type="NCBI Taxonomy" id="1088818"/>
    <lineage>
        <taxon>Eukaryota</taxon>
        <taxon>Viridiplantae</taxon>
        <taxon>Streptophyta</taxon>
        <taxon>Embryophyta</taxon>
        <taxon>Tracheophyta</taxon>
        <taxon>Spermatophyta</taxon>
        <taxon>Magnoliopsida</taxon>
        <taxon>Liliopsida</taxon>
        <taxon>Asparagales</taxon>
        <taxon>Orchidaceae</taxon>
        <taxon>Apostasioideae</taxon>
        <taxon>Apostasia</taxon>
    </lineage>
</organism>
<reference evidence="1 2" key="1">
    <citation type="journal article" date="2017" name="Nature">
        <title>The Apostasia genome and the evolution of orchids.</title>
        <authorList>
            <person name="Zhang G.Q."/>
            <person name="Liu K.W."/>
            <person name="Li Z."/>
            <person name="Lohaus R."/>
            <person name="Hsiao Y.Y."/>
            <person name="Niu S.C."/>
            <person name="Wang J.Y."/>
            <person name="Lin Y.C."/>
            <person name="Xu Q."/>
            <person name="Chen L.J."/>
            <person name="Yoshida K."/>
            <person name="Fujiwara S."/>
            <person name="Wang Z.W."/>
            <person name="Zhang Y.Q."/>
            <person name="Mitsuda N."/>
            <person name="Wang M."/>
            <person name="Liu G.H."/>
            <person name="Pecoraro L."/>
            <person name="Huang H.X."/>
            <person name="Xiao X.J."/>
            <person name="Lin M."/>
            <person name="Wu X.Y."/>
            <person name="Wu W.L."/>
            <person name="Chen Y.Y."/>
            <person name="Chang S.B."/>
            <person name="Sakamoto S."/>
            <person name="Ohme-Takagi M."/>
            <person name="Yagi M."/>
            <person name="Zeng S.J."/>
            <person name="Shen C.Y."/>
            <person name="Yeh C.M."/>
            <person name="Luo Y.B."/>
            <person name="Tsai W.C."/>
            <person name="Van de Peer Y."/>
            <person name="Liu Z.J."/>
        </authorList>
    </citation>
    <scope>NUCLEOTIDE SEQUENCE [LARGE SCALE GENOMIC DNA]</scope>
    <source>
        <strain evidence="2">cv. Shenzhen</strain>
        <tissue evidence="1">Stem</tissue>
    </source>
</reference>
<dbReference type="OrthoDB" id="115950at2759"/>
<name>A0A2I0B856_9ASPA</name>
<keyword evidence="2" id="KW-1185">Reference proteome</keyword>
<proteinExistence type="predicted"/>
<dbReference type="PANTHER" id="PTHR45835">
    <property type="entry name" value="YALI0A06105P"/>
    <property type="match status" value="1"/>
</dbReference>
<dbReference type="AlphaFoldDB" id="A0A2I0B856"/>
<gene>
    <name evidence="1" type="ORF">AXF42_Ash004988</name>
</gene>